<comment type="caution">
    <text evidence="1">The sequence shown here is derived from an EMBL/GenBank/DDBJ whole genome shotgun (WGS) entry which is preliminary data.</text>
</comment>
<dbReference type="EMBL" id="BARW01016527">
    <property type="protein sequence ID" value="GAI92107.1"/>
    <property type="molecule type" value="Genomic_DNA"/>
</dbReference>
<sequence length="105" mass="11810">MKRKEVVVAGKVFNLGLKGLDEAIREGERDGQTMELEVAGQVFQVGVLRQDRALCLHWTGMTNLQNVIWMRFVALGPWWPPFRSVSCYSFKEEVESLVGAPGEKG</sequence>
<organism evidence="1">
    <name type="scientific">marine sediment metagenome</name>
    <dbReference type="NCBI Taxonomy" id="412755"/>
    <lineage>
        <taxon>unclassified sequences</taxon>
        <taxon>metagenomes</taxon>
        <taxon>ecological metagenomes</taxon>
    </lineage>
</organism>
<evidence type="ECO:0000313" key="1">
    <source>
        <dbReference type="EMBL" id="GAI92107.1"/>
    </source>
</evidence>
<dbReference type="AlphaFoldDB" id="X1SGG8"/>
<protein>
    <submittedName>
        <fullName evidence="1">Uncharacterized protein</fullName>
    </submittedName>
</protein>
<accession>X1SGG8</accession>
<gene>
    <name evidence="1" type="ORF">S12H4_28764</name>
</gene>
<name>X1SGG8_9ZZZZ</name>
<proteinExistence type="predicted"/>
<reference evidence="1" key="1">
    <citation type="journal article" date="2014" name="Front. Microbiol.">
        <title>High frequency of phylogenetically diverse reductive dehalogenase-homologous genes in deep subseafloor sedimentary metagenomes.</title>
        <authorList>
            <person name="Kawai M."/>
            <person name="Futagami T."/>
            <person name="Toyoda A."/>
            <person name="Takaki Y."/>
            <person name="Nishi S."/>
            <person name="Hori S."/>
            <person name="Arai W."/>
            <person name="Tsubouchi T."/>
            <person name="Morono Y."/>
            <person name="Uchiyama I."/>
            <person name="Ito T."/>
            <person name="Fujiyama A."/>
            <person name="Inagaki F."/>
            <person name="Takami H."/>
        </authorList>
    </citation>
    <scope>NUCLEOTIDE SEQUENCE</scope>
    <source>
        <strain evidence="1">Expedition CK06-06</strain>
    </source>
</reference>